<evidence type="ECO:0000256" key="1">
    <source>
        <dbReference type="ARBA" id="ARBA00001968"/>
    </source>
</evidence>
<keyword evidence="2" id="KW-0378">Hydrolase</keyword>
<comment type="caution">
    <text evidence="4">The sequence shown here is derived from an EMBL/GenBank/DDBJ whole genome shotgun (WGS) entry which is preliminary data.</text>
</comment>
<dbReference type="CDD" id="cd00555">
    <property type="entry name" value="Maf"/>
    <property type="match status" value="1"/>
</dbReference>
<sequence>MASWLYKTLVSSGPAQGEGKIRLPADLPPSYDTSSPRPKPGRGPRPPLDLPALNLLRGKRVILASASPRRKQLLAQIGLTDIEVIPSKFGEDLDKSHYAPFEYVLHTAAGKCTAVYEAEINNAILGEPGIVIAADTVIVTYDGVIMEKPKNEEHHLAMLKELRDGLPHKVYTAVVAMTPLETLVHPGYAQESHVEETIVEFDKTVTDDLLAAYVRTREGADKAGGYAIQGTGSILIKRIDGTFDNVVGMPLRGTLMVIEKALSNDELEEEVDE</sequence>
<dbReference type="InterPro" id="IPR003697">
    <property type="entry name" value="Maf-like"/>
</dbReference>
<feature type="compositionally biased region" description="Pro residues" evidence="3">
    <location>
        <begin position="37"/>
        <end position="49"/>
    </location>
</feature>
<evidence type="ECO:0000313" key="5">
    <source>
        <dbReference type="Proteomes" id="UP001447188"/>
    </source>
</evidence>
<evidence type="ECO:0000256" key="2">
    <source>
        <dbReference type="ARBA" id="ARBA00022801"/>
    </source>
</evidence>
<gene>
    <name evidence="4" type="ORF">Q9L58_007492</name>
</gene>
<dbReference type="Pfam" id="PF02545">
    <property type="entry name" value="Maf"/>
    <property type="match status" value="1"/>
</dbReference>
<name>A0ABR3GCA4_9PEZI</name>
<keyword evidence="5" id="KW-1185">Reference proteome</keyword>
<dbReference type="NCBIfam" id="TIGR00172">
    <property type="entry name" value="maf"/>
    <property type="match status" value="1"/>
</dbReference>
<dbReference type="Proteomes" id="UP001447188">
    <property type="component" value="Unassembled WGS sequence"/>
</dbReference>
<dbReference type="InterPro" id="IPR029001">
    <property type="entry name" value="ITPase-like_fam"/>
</dbReference>
<evidence type="ECO:0000256" key="3">
    <source>
        <dbReference type="SAM" id="MobiDB-lite"/>
    </source>
</evidence>
<proteinExistence type="inferred from homology"/>
<dbReference type="PANTHER" id="PTHR43213:SF5">
    <property type="entry name" value="BIFUNCTIONAL DTTP_UTP PYROPHOSPHATASE_METHYLTRANSFERASE PROTEIN-RELATED"/>
    <property type="match status" value="1"/>
</dbReference>
<dbReference type="EMBL" id="JBBBZM010000120">
    <property type="protein sequence ID" value="KAL0633602.1"/>
    <property type="molecule type" value="Genomic_DNA"/>
</dbReference>
<dbReference type="HAMAP" id="MF_00528">
    <property type="entry name" value="Maf"/>
    <property type="match status" value="1"/>
</dbReference>
<reference evidence="4 5" key="1">
    <citation type="submission" date="2024-02" db="EMBL/GenBank/DDBJ databases">
        <title>Discinaceae phylogenomics.</title>
        <authorList>
            <person name="Dirks A.C."/>
            <person name="James T.Y."/>
        </authorList>
    </citation>
    <scope>NUCLEOTIDE SEQUENCE [LARGE SCALE GENOMIC DNA]</scope>
    <source>
        <strain evidence="4 5">ACD0624</strain>
    </source>
</reference>
<dbReference type="PANTHER" id="PTHR43213">
    <property type="entry name" value="BIFUNCTIONAL DTTP/UTP PYROPHOSPHATASE/METHYLTRANSFERASE PROTEIN-RELATED"/>
    <property type="match status" value="1"/>
</dbReference>
<dbReference type="SUPFAM" id="SSF52972">
    <property type="entry name" value="ITPase-like"/>
    <property type="match status" value="1"/>
</dbReference>
<dbReference type="Gene3D" id="3.90.950.10">
    <property type="match status" value="1"/>
</dbReference>
<accession>A0ABR3GCA4</accession>
<evidence type="ECO:0000313" key="4">
    <source>
        <dbReference type="EMBL" id="KAL0633602.1"/>
    </source>
</evidence>
<comment type="cofactor">
    <cofactor evidence="1">
        <name>a divalent metal cation</name>
        <dbReference type="ChEBI" id="CHEBI:60240"/>
    </cofactor>
</comment>
<evidence type="ECO:0008006" key="6">
    <source>
        <dbReference type="Google" id="ProtNLM"/>
    </source>
</evidence>
<organism evidence="4 5">
    <name type="scientific">Discina gigas</name>
    <dbReference type="NCBI Taxonomy" id="1032678"/>
    <lineage>
        <taxon>Eukaryota</taxon>
        <taxon>Fungi</taxon>
        <taxon>Dikarya</taxon>
        <taxon>Ascomycota</taxon>
        <taxon>Pezizomycotina</taxon>
        <taxon>Pezizomycetes</taxon>
        <taxon>Pezizales</taxon>
        <taxon>Discinaceae</taxon>
        <taxon>Discina</taxon>
    </lineage>
</organism>
<feature type="region of interest" description="Disordered" evidence="3">
    <location>
        <begin position="12"/>
        <end position="49"/>
    </location>
</feature>
<protein>
    <recommendedName>
        <fullName evidence="6">Maf-like protein</fullName>
    </recommendedName>
</protein>